<feature type="chain" id="PRO_5021267162" evidence="1">
    <location>
        <begin position="20"/>
        <end position="196"/>
    </location>
</feature>
<dbReference type="EMBL" id="SKBQ01000040">
    <property type="protein sequence ID" value="TPX12475.1"/>
    <property type="molecule type" value="Genomic_DNA"/>
</dbReference>
<evidence type="ECO:0000256" key="1">
    <source>
        <dbReference type="SAM" id="SignalP"/>
    </source>
</evidence>
<gene>
    <name evidence="2" type="ORF">E0L32_006887</name>
</gene>
<evidence type="ECO:0000313" key="3">
    <source>
        <dbReference type="Proteomes" id="UP000319257"/>
    </source>
</evidence>
<keyword evidence="3" id="KW-1185">Reference proteome</keyword>
<dbReference type="GeneID" id="41974334"/>
<sequence length="196" mass="21108">MVAFKYLLLSAAAVFGVLAQDEGSDADAAAAWAQISGGDDSLAVGNTNLKRFASEARTTTGGDMGDPYWGDYCRAPFTKPPCATTCNRNNCFRGFLNIRDGSDGKHCPINAFSFCCGWNWLPPFVKLWAVKCGALYTLAPYSANCNSPGDTPAQIVAKVDDVCGCTLNHEVLVDKSSDYYKAKCYGPNDSHCKNKK</sequence>
<comment type="caution">
    <text evidence="2">The sequence shown here is derived from an EMBL/GenBank/DDBJ whole genome shotgun (WGS) entry which is preliminary data.</text>
</comment>
<reference evidence="2 3" key="1">
    <citation type="submission" date="2019-06" db="EMBL/GenBank/DDBJ databases">
        <title>Draft genome sequence of the filamentous fungus Phialemoniopsis curvata isolated from diesel fuel.</title>
        <authorList>
            <person name="Varaljay V.A."/>
            <person name="Lyon W.J."/>
            <person name="Crouch A.L."/>
            <person name="Drake C.E."/>
            <person name="Hollomon J.M."/>
            <person name="Nadeau L.J."/>
            <person name="Nunn H.S."/>
            <person name="Stevenson B.S."/>
            <person name="Bojanowski C.L."/>
            <person name="Crookes-Goodson W.J."/>
        </authorList>
    </citation>
    <scope>NUCLEOTIDE SEQUENCE [LARGE SCALE GENOMIC DNA]</scope>
    <source>
        <strain evidence="2 3">D216</strain>
    </source>
</reference>
<name>A0A507ANR5_9PEZI</name>
<dbReference type="InParanoid" id="A0A507ANR5"/>
<dbReference type="RefSeq" id="XP_030994186.1">
    <property type="nucleotide sequence ID" value="XM_031141570.1"/>
</dbReference>
<protein>
    <submittedName>
        <fullName evidence="2">Uncharacterized protein</fullName>
    </submittedName>
</protein>
<accession>A0A507ANR5</accession>
<evidence type="ECO:0000313" key="2">
    <source>
        <dbReference type="EMBL" id="TPX12475.1"/>
    </source>
</evidence>
<organism evidence="2 3">
    <name type="scientific">Thyridium curvatum</name>
    <dbReference type="NCBI Taxonomy" id="1093900"/>
    <lineage>
        <taxon>Eukaryota</taxon>
        <taxon>Fungi</taxon>
        <taxon>Dikarya</taxon>
        <taxon>Ascomycota</taxon>
        <taxon>Pezizomycotina</taxon>
        <taxon>Sordariomycetes</taxon>
        <taxon>Sordariomycetidae</taxon>
        <taxon>Thyridiales</taxon>
        <taxon>Thyridiaceae</taxon>
        <taxon>Thyridium</taxon>
    </lineage>
</organism>
<proteinExistence type="predicted"/>
<dbReference type="OrthoDB" id="5182484at2759"/>
<dbReference type="Proteomes" id="UP000319257">
    <property type="component" value="Unassembled WGS sequence"/>
</dbReference>
<feature type="signal peptide" evidence="1">
    <location>
        <begin position="1"/>
        <end position="19"/>
    </location>
</feature>
<keyword evidence="1" id="KW-0732">Signal</keyword>
<dbReference type="AlphaFoldDB" id="A0A507ANR5"/>